<organism evidence="7 8">
    <name type="scientific">Ficus carica</name>
    <name type="common">Common fig</name>
    <dbReference type="NCBI Taxonomy" id="3494"/>
    <lineage>
        <taxon>Eukaryota</taxon>
        <taxon>Viridiplantae</taxon>
        <taxon>Streptophyta</taxon>
        <taxon>Embryophyta</taxon>
        <taxon>Tracheophyta</taxon>
        <taxon>Spermatophyta</taxon>
        <taxon>Magnoliopsida</taxon>
        <taxon>eudicotyledons</taxon>
        <taxon>Gunneridae</taxon>
        <taxon>Pentapetalae</taxon>
        <taxon>rosids</taxon>
        <taxon>fabids</taxon>
        <taxon>Rosales</taxon>
        <taxon>Moraceae</taxon>
        <taxon>Ficeae</taxon>
        <taxon>Ficus</taxon>
    </lineage>
</organism>
<feature type="transmembrane region" description="Helical" evidence="6">
    <location>
        <begin position="35"/>
        <end position="55"/>
    </location>
</feature>
<dbReference type="PANTHER" id="PTHR46151">
    <property type="entry name" value="NEP1-INTERACTING PROTEIN-LIKE 2"/>
    <property type="match status" value="1"/>
</dbReference>
<dbReference type="PANTHER" id="PTHR46151:SF12">
    <property type="entry name" value="RING_U-BOX SUPERFAMILY PROTEIN"/>
    <property type="match status" value="1"/>
</dbReference>
<comment type="caution">
    <text evidence="7">The sequence shown here is derived from an EMBL/GenBank/DDBJ whole genome shotgun (WGS) entry which is preliminary data.</text>
</comment>
<accession>A0AA88AFI5</accession>
<keyword evidence="6" id="KW-1133">Transmembrane helix</keyword>
<evidence type="ECO:0000313" key="7">
    <source>
        <dbReference type="EMBL" id="GMN51589.1"/>
    </source>
</evidence>
<protein>
    <submittedName>
        <fullName evidence="7">Uncharacterized protein</fullName>
    </submittedName>
</protein>
<name>A0AA88AFI5_FICCA</name>
<keyword evidence="8" id="KW-1185">Reference proteome</keyword>
<keyword evidence="2" id="KW-0479">Metal-binding</keyword>
<proteinExistence type="predicted"/>
<dbReference type="AlphaFoldDB" id="A0AA88AFI5"/>
<evidence type="ECO:0000256" key="5">
    <source>
        <dbReference type="ARBA" id="ARBA00023136"/>
    </source>
</evidence>
<dbReference type="GO" id="GO:0008270">
    <property type="term" value="F:zinc ion binding"/>
    <property type="evidence" value="ECO:0007669"/>
    <property type="project" value="UniProtKB-KW"/>
</dbReference>
<evidence type="ECO:0000313" key="8">
    <source>
        <dbReference type="Proteomes" id="UP001187192"/>
    </source>
</evidence>
<evidence type="ECO:0000256" key="2">
    <source>
        <dbReference type="ARBA" id="ARBA00022723"/>
    </source>
</evidence>
<evidence type="ECO:0000256" key="1">
    <source>
        <dbReference type="ARBA" id="ARBA00004370"/>
    </source>
</evidence>
<evidence type="ECO:0000256" key="3">
    <source>
        <dbReference type="ARBA" id="ARBA00022771"/>
    </source>
</evidence>
<evidence type="ECO:0000256" key="4">
    <source>
        <dbReference type="ARBA" id="ARBA00022833"/>
    </source>
</evidence>
<keyword evidence="5 6" id="KW-0472">Membrane</keyword>
<gene>
    <name evidence="7" type="ORF">TIFTF001_020745</name>
</gene>
<dbReference type="EMBL" id="BTGU01000038">
    <property type="protein sequence ID" value="GMN51589.1"/>
    <property type="molecule type" value="Genomic_DNA"/>
</dbReference>
<keyword evidence="4" id="KW-0862">Zinc</keyword>
<comment type="subcellular location">
    <subcellularLocation>
        <location evidence="1">Membrane</location>
    </subcellularLocation>
</comment>
<evidence type="ECO:0000256" key="6">
    <source>
        <dbReference type="SAM" id="Phobius"/>
    </source>
</evidence>
<sequence>MKRIVFAAFTCILSLGGAMVGTIHGALKGQTTETGFLKGAIIGGIVGAVAAIQLLDSAIDGQPFSKSVKRRFPAGCGTAKFGEWKGFHGLCKSCNAESLSVAGGERRRECKKASQVWAFLPLGMYRPMADSPRLLSHL</sequence>
<reference evidence="7" key="1">
    <citation type="submission" date="2023-07" db="EMBL/GenBank/DDBJ databases">
        <title>draft genome sequence of fig (Ficus carica).</title>
        <authorList>
            <person name="Takahashi T."/>
            <person name="Nishimura K."/>
        </authorList>
    </citation>
    <scope>NUCLEOTIDE SEQUENCE</scope>
</reference>
<dbReference type="Proteomes" id="UP001187192">
    <property type="component" value="Unassembled WGS sequence"/>
</dbReference>
<keyword evidence="3" id="KW-0863">Zinc-finger</keyword>
<dbReference type="GO" id="GO:0016020">
    <property type="term" value="C:membrane"/>
    <property type="evidence" value="ECO:0007669"/>
    <property type="project" value="UniProtKB-SubCell"/>
</dbReference>
<keyword evidence="6" id="KW-0812">Transmembrane</keyword>